<keyword evidence="1" id="KW-0614">Plasmid</keyword>
<protein>
    <submittedName>
        <fullName evidence="1">DUF982 domain-containing protein</fullName>
    </submittedName>
</protein>
<accession>A0ABY8ISU7</accession>
<geneLocation type="plasmid" evidence="1 2">
    <name>unnamed1</name>
</geneLocation>
<keyword evidence="2" id="KW-1185">Reference proteome</keyword>
<dbReference type="EMBL" id="CP117268">
    <property type="protein sequence ID" value="WFS26045.1"/>
    <property type="molecule type" value="Genomic_DNA"/>
</dbReference>
<dbReference type="InterPro" id="IPR010385">
    <property type="entry name" value="DUF982"/>
</dbReference>
<name>A0ABY8ISU7_9HYPH</name>
<sequence length="90" mass="10020">MLRHTSNQFPTVRLVLKGHKKYKSIRTVHEAAEMLLGEWPTDDGDCYFEAIMTCHDALYKATPPALVRAALIRAADEENIGHISLVSAAI</sequence>
<dbReference type="Proteomes" id="UP000318939">
    <property type="component" value="Plasmid unnamed1"/>
</dbReference>
<reference evidence="1 2" key="1">
    <citation type="journal article" date="2019" name="Phytopathology">
        <title>A Novel Group of Rhizobium tumorigenes-Like Agrobacteria Associated with Crown Gall Disease of Rhododendron and Blueberry.</title>
        <authorList>
            <person name="Kuzmanovic N."/>
            <person name="Behrens P."/>
            <person name="Idczak E."/>
            <person name="Wagner S."/>
            <person name="Gotz M."/>
            <person name="Sproer C."/>
            <person name="Bunk B."/>
            <person name="Overmann J."/>
            <person name="Smalla K."/>
        </authorList>
    </citation>
    <scope>NUCLEOTIDE SEQUENCE [LARGE SCALE GENOMIC DNA]</scope>
    <source>
        <strain evidence="2">rho-6.2</strain>
    </source>
</reference>
<reference evidence="1 2" key="2">
    <citation type="journal article" date="2023" name="MicrobiologyOpen">
        <title>Genomics of the tumorigenes clade of the family Rhizobiaceae and description of Rhizobium rhododendri sp. nov.</title>
        <authorList>
            <person name="Kuzmanovic N."/>
            <person name="diCenzo G.C."/>
            <person name="Bunk B."/>
            <person name="Sproeer C."/>
            <person name="Fruehling A."/>
            <person name="Neumann-Schaal M."/>
            <person name="Overmann J."/>
            <person name="Smalla K."/>
        </authorList>
    </citation>
    <scope>NUCLEOTIDE SEQUENCE [LARGE SCALE GENOMIC DNA]</scope>
    <source>
        <strain evidence="2">rho-6.2</strain>
        <plasmid evidence="1 2">unnamed1</plasmid>
    </source>
</reference>
<dbReference type="Gene3D" id="6.10.250.730">
    <property type="match status" value="1"/>
</dbReference>
<evidence type="ECO:0000313" key="1">
    <source>
        <dbReference type="EMBL" id="WFS26045.1"/>
    </source>
</evidence>
<organism evidence="1 2">
    <name type="scientific">Rhizobium rhododendri</name>
    <dbReference type="NCBI Taxonomy" id="2506430"/>
    <lineage>
        <taxon>Bacteria</taxon>
        <taxon>Pseudomonadati</taxon>
        <taxon>Pseudomonadota</taxon>
        <taxon>Alphaproteobacteria</taxon>
        <taxon>Hyphomicrobiales</taxon>
        <taxon>Rhizobiaceae</taxon>
        <taxon>Rhizobium/Agrobacterium group</taxon>
        <taxon>Rhizobium</taxon>
    </lineage>
</organism>
<proteinExistence type="predicted"/>
<dbReference type="Pfam" id="PF06169">
    <property type="entry name" value="DUF982"/>
    <property type="match status" value="1"/>
</dbReference>
<gene>
    <name evidence="1" type="ORF">PR018_21745</name>
</gene>
<evidence type="ECO:0000313" key="2">
    <source>
        <dbReference type="Proteomes" id="UP000318939"/>
    </source>
</evidence>